<dbReference type="VEuPathDB" id="FungiDB:F4678DRAFT_100863"/>
<evidence type="ECO:0000313" key="3">
    <source>
        <dbReference type="Proteomes" id="UP001148614"/>
    </source>
</evidence>
<comment type="caution">
    <text evidence="2">The sequence shown here is derived from an EMBL/GenBank/DDBJ whole genome shotgun (WGS) entry which is preliminary data.</text>
</comment>
<protein>
    <submittedName>
        <fullName evidence="2">Uncharacterized protein</fullName>
    </submittedName>
</protein>
<name>A0A9W8N4B5_9PEZI</name>
<feature type="region of interest" description="Disordered" evidence="1">
    <location>
        <begin position="1"/>
        <end position="23"/>
    </location>
</feature>
<dbReference type="Proteomes" id="UP001148614">
    <property type="component" value="Unassembled WGS sequence"/>
</dbReference>
<dbReference type="AlphaFoldDB" id="A0A9W8N4B5"/>
<gene>
    <name evidence="2" type="ORF">NPX13_g10658</name>
</gene>
<dbReference type="EMBL" id="JANPWZ010003105">
    <property type="protein sequence ID" value="KAJ3554271.1"/>
    <property type="molecule type" value="Genomic_DNA"/>
</dbReference>
<reference evidence="2" key="1">
    <citation type="submission" date="2022-07" db="EMBL/GenBank/DDBJ databases">
        <title>Genome Sequence of Xylaria arbuscula.</title>
        <authorList>
            <person name="Buettner E."/>
        </authorList>
    </citation>
    <scope>NUCLEOTIDE SEQUENCE</scope>
    <source>
        <strain evidence="2">VT107</strain>
    </source>
</reference>
<accession>A0A9W8N4B5</accession>
<evidence type="ECO:0000256" key="1">
    <source>
        <dbReference type="SAM" id="MobiDB-lite"/>
    </source>
</evidence>
<keyword evidence="3" id="KW-1185">Reference proteome</keyword>
<evidence type="ECO:0000313" key="2">
    <source>
        <dbReference type="EMBL" id="KAJ3554271.1"/>
    </source>
</evidence>
<organism evidence="2 3">
    <name type="scientific">Xylaria arbuscula</name>
    <dbReference type="NCBI Taxonomy" id="114810"/>
    <lineage>
        <taxon>Eukaryota</taxon>
        <taxon>Fungi</taxon>
        <taxon>Dikarya</taxon>
        <taxon>Ascomycota</taxon>
        <taxon>Pezizomycotina</taxon>
        <taxon>Sordariomycetes</taxon>
        <taxon>Xylariomycetidae</taxon>
        <taxon>Xylariales</taxon>
        <taxon>Xylariaceae</taxon>
        <taxon>Xylaria</taxon>
    </lineage>
</organism>
<proteinExistence type="predicted"/>
<sequence>MASSQHRFVGYPRPREGPQTASASAVVDPNPIMRGWSLVLGARAINWFQFLAKAAWSNAKFGGIQDIESLEHYNYNLHVRCPNHEAPFVALVDKMSKACCNAGGS</sequence>